<dbReference type="Pfam" id="PF13872">
    <property type="entry name" value="AAA_34"/>
    <property type="match status" value="1"/>
</dbReference>
<evidence type="ECO:0000313" key="4">
    <source>
        <dbReference type="Proteomes" id="UP000238937"/>
    </source>
</evidence>
<dbReference type="PANTHER" id="PTHR12706:SF30">
    <property type="entry name" value="PROTEIN STRAWBERRY NOTCH-RELATED"/>
    <property type="match status" value="1"/>
</dbReference>
<feature type="domain" description="Helicase ATP-binding" evidence="2">
    <location>
        <begin position="487"/>
        <end position="653"/>
    </location>
</feature>
<reference evidence="3 4" key="1">
    <citation type="submission" date="2018-03" db="EMBL/GenBank/DDBJ databases">
        <title>The ancient ancestry and fast evolution of plastids.</title>
        <authorList>
            <person name="Moore K.R."/>
            <person name="Magnabosco C."/>
            <person name="Momper L."/>
            <person name="Gold D.A."/>
            <person name="Bosak T."/>
            <person name="Fournier G.P."/>
        </authorList>
    </citation>
    <scope>NUCLEOTIDE SEQUENCE [LARGE SCALE GENOMIC DNA]</scope>
    <source>
        <strain evidence="3 4">CCALA 037</strain>
    </source>
</reference>
<organism evidence="3 4">
    <name type="scientific">Chamaesiphon polymorphus CCALA 037</name>
    <dbReference type="NCBI Taxonomy" id="2107692"/>
    <lineage>
        <taxon>Bacteria</taxon>
        <taxon>Bacillati</taxon>
        <taxon>Cyanobacteriota</taxon>
        <taxon>Cyanophyceae</taxon>
        <taxon>Gomontiellales</taxon>
        <taxon>Chamaesiphonaceae</taxon>
        <taxon>Chamaesiphon</taxon>
    </lineage>
</organism>
<dbReference type="RefSeq" id="WP_106309634.1">
    <property type="nucleotide sequence ID" value="NZ_PVWO01000354.1"/>
</dbReference>
<dbReference type="Proteomes" id="UP000238937">
    <property type="component" value="Unassembled WGS sequence"/>
</dbReference>
<evidence type="ECO:0000256" key="1">
    <source>
        <dbReference type="ARBA" id="ARBA00006992"/>
    </source>
</evidence>
<comment type="similarity">
    <text evidence="1">Belongs to the SBNO family.</text>
</comment>
<dbReference type="Pfam" id="PF13871">
    <property type="entry name" value="Helicase_C_4"/>
    <property type="match status" value="1"/>
</dbReference>
<dbReference type="InterPro" id="IPR014001">
    <property type="entry name" value="Helicase_ATP-bd"/>
</dbReference>
<dbReference type="PANTHER" id="PTHR12706">
    <property type="entry name" value="STRAWBERRY NOTCH-RELATED"/>
    <property type="match status" value="1"/>
</dbReference>
<dbReference type="PRINTS" id="PR00507">
    <property type="entry name" value="N12N6MTFRASE"/>
</dbReference>
<name>A0A2T1G2U9_9CYAN</name>
<dbReference type="GO" id="GO:0006355">
    <property type="term" value="P:regulation of DNA-templated transcription"/>
    <property type="evidence" value="ECO:0007669"/>
    <property type="project" value="InterPro"/>
</dbReference>
<dbReference type="EMBL" id="PVWO01000354">
    <property type="protein sequence ID" value="PSB51579.1"/>
    <property type="molecule type" value="Genomic_DNA"/>
</dbReference>
<dbReference type="InterPro" id="IPR027417">
    <property type="entry name" value="P-loop_NTPase"/>
</dbReference>
<proteinExistence type="inferred from homology"/>
<dbReference type="InterPro" id="IPR026937">
    <property type="entry name" value="SBNO_Helicase_C_dom"/>
</dbReference>
<dbReference type="Gene3D" id="3.40.50.150">
    <property type="entry name" value="Vaccinia Virus protein VP39"/>
    <property type="match status" value="1"/>
</dbReference>
<comment type="caution">
    <text evidence="3">The sequence shown here is derived from an EMBL/GenBank/DDBJ whole genome shotgun (WGS) entry which is preliminary data.</text>
</comment>
<dbReference type="SUPFAM" id="SSF53335">
    <property type="entry name" value="S-adenosyl-L-methionine-dependent methyltransferases"/>
    <property type="match status" value="1"/>
</dbReference>
<dbReference type="Gene3D" id="3.40.50.300">
    <property type="entry name" value="P-loop containing nucleotide triphosphate hydrolases"/>
    <property type="match status" value="1"/>
</dbReference>
<sequence length="984" mass="108715">MPTITKTAPVREFLDRLTAGVRLEQPQIKAVMNDCYGSSSNGAWLWKQAYDAIEAAMTAYLLEHPKLSLPELWSLQDSVVDHTARSQEQLDLQQFSTPLGLGYLVARALALKSDDILLEPSAGTGMLAAIAINHAEVPQQVILNEFSKFRRELLTEVFPQAEIFSLNAEYINDLLLPRIKPTAIAMNPPFSRSVTSSKRNPDAIFRHLRSALLKLAPNGRLAAIVAHSLTPSKHPEYFASLPAKLLLSVYLDGKFYRHHGTTFPTRLLVFDKTADELPPPKCVNDILTLGEIDRLIDGYVPPRLEIKPESTTPASLDLTQDLPLFASISASINPFGNLPLFQLSGEGTAAPAVVEIDIKPVRSTQIVPLVPKDRFGEIVELQYHPVGERHTAFAEGTFEPYQPSAIEISDAPAHPTQLAESVAMAAIAAPYPTVTVKLPARIVRDGLASSAQLEALIYACEAHDKHIDVPWKLDERKSLVIASKDDPEGKYYRQGFFIGDATGVGKGREAALIILANWCEGRKRAIWLSKNEALLEDARRDWQSLGGDPNTVVPLTKYKLGEKIGLNEGILFVTFGCLRTAAKGEKKSRVEQILEWAGNEFDGAICIDEAHLLGNCAGEEGERGKTKASAQGLAGMELIDNLPDARVVYLSATGASKASNLAYCQRLGLWMSERFPFSSREQFIANMDAAGLAGLEMLTQDLKRMGKYISRTLSFDGVNFETLTHEITPEQQRYWDVYARAFEVIHRDLDTALDVSGINAANGKCLNPRAKCVIYSQFESLKLRFFNSLLCAVKAPTLIAAIERDIAAGYAAVVQLISTNEALLDRRLAEIPTNEWNDLRAIDFSAREVIASYVHNSFPIHTYVEYVDDNNNTKSELLKDANDNPVVCQEALAIRARLLEDIAILPPITGILDQLNWHFGHDRIAEITGRTKRILSKDGRYQLATRSAKANIAETDAFQSDRKQILIFSSAGGTGYLIQKLYIK</sequence>
<dbReference type="InterPro" id="IPR026741">
    <property type="entry name" value="SNO"/>
</dbReference>
<dbReference type="InterPro" id="IPR029063">
    <property type="entry name" value="SAM-dependent_MTases_sf"/>
</dbReference>
<evidence type="ECO:0000259" key="2">
    <source>
        <dbReference type="PROSITE" id="PS51192"/>
    </source>
</evidence>
<gene>
    <name evidence="3" type="ORF">C7B77_21445</name>
</gene>
<accession>A0A2T1G2U9</accession>
<keyword evidence="4" id="KW-1185">Reference proteome</keyword>
<evidence type="ECO:0000313" key="3">
    <source>
        <dbReference type="EMBL" id="PSB51579.1"/>
    </source>
</evidence>
<protein>
    <recommendedName>
        <fullName evidence="2">Helicase ATP-binding domain-containing protein</fullName>
    </recommendedName>
</protein>
<dbReference type="AlphaFoldDB" id="A0A2T1G2U9"/>
<dbReference type="InterPro" id="IPR039187">
    <property type="entry name" value="SNO_AAA"/>
</dbReference>
<dbReference type="SUPFAM" id="SSF52540">
    <property type="entry name" value="P-loop containing nucleoside triphosphate hydrolases"/>
    <property type="match status" value="1"/>
</dbReference>
<dbReference type="PROSITE" id="PS51192">
    <property type="entry name" value="HELICASE_ATP_BIND_1"/>
    <property type="match status" value="1"/>
</dbReference>
<dbReference type="OrthoDB" id="415634at2"/>